<evidence type="ECO:0000256" key="4">
    <source>
        <dbReference type="ARBA" id="ARBA00022622"/>
    </source>
</evidence>
<evidence type="ECO:0000313" key="19">
    <source>
        <dbReference type="Proteomes" id="UP001153620"/>
    </source>
</evidence>
<sequence>MGCELGKLASSSSSKKEIENGTVSEPAAPAPPDPRLPFTARQKYTMVASWKGISRAIETTGVNMFIKRGKCVLVFALVQLSLETPLNADLLQSKKDDRIENKNWKLKNGLYWYEQHNPLAFNDPPTTYRLPNNTLPVRYDIFLKTDVDKHDFNFYGQVRIQIRAMETTDTVTLQYRDMNVTKVTFLDMNGQVVEHDVPFEYVEPRYYEFLRISLPRIMTVDEKFVLEISYSGILNERQFGFYRASYTERDTEIYYAVTQFEATDARHAFPCYDEPGIRTPFGLEIQHDKSYNAYSNMKIASNITLEGTDYVVTKFEDTPLMQTYLLAFLVAPFEEVSNNNTQLPQKIIAKPSSIRNAEYAFSLPKLDPIMKALENLFAVNFTLSKLDHAAITQFAAGAMENWGLVTYREIALLFVPSEYPETDEFLQRRIITIIAHEDAHQYFGNLVSPHWWTDLWLNEGLATLYEYYIAHLVFPEWDFMQWFREREVYECFKIDISTAATSVPMSRYVEAPKDIDDKFDDISYGKGGVVMRMFQEAFTVSTFTKGLSKYLTEMSYKAAVPDDLFSSLQDAFKEDNPELVFDVAEHMGSWIYQAGYPLVRVSRSGNLLQFKQQRYMSGDEIYSIPLTYASKSQPDFNRTDARIWFTQKEIQVPQTLFGSAIDEWVIFNVQQVGYYRMSYSSELWYRIAKGLRHDLDKIHRINREVLVDELNIGYYILDELLASDVLEVLLYLDNEEHSEVWNRADLLLFTITEKLFATAVYEDYLKYLQFITRPQLERLGYEELAGDDHDTRLLRMILKTHNCHSLDDFCLSHESKKLELYMQNNQNPTPNFCLAFRTATLTTYIHYLNEITSNPDLYNRYSIVNGIACSLDKSHLQLLTVIIEDEKNDLENFERVMMIEYMLTSSIVGLEVGFDYLERNLNKISNFVVAIKEAINTQEYSEKLDALLDAALDESFISTEDAEEIRDAIKLNLEWQDKHFEAVREWIEDLDDKINETTEKPTTTIPSTTPDSATGMIASIVLILVSGTLIRFFV</sequence>
<protein>
    <recommendedName>
        <fullName evidence="20">Aminopeptidase</fullName>
    </recommendedName>
</protein>
<dbReference type="Pfam" id="PF01433">
    <property type="entry name" value="Peptidase_M1"/>
    <property type="match status" value="1"/>
</dbReference>
<comment type="cofactor">
    <cofactor evidence="12">
        <name>Zn(2+)</name>
        <dbReference type="ChEBI" id="CHEBI:29105"/>
    </cofactor>
    <text evidence="12">Binds 1 zinc ion per subunit.</text>
</comment>
<dbReference type="CDD" id="cd09601">
    <property type="entry name" value="M1_APN-Q_like"/>
    <property type="match status" value="1"/>
</dbReference>
<evidence type="ECO:0000256" key="10">
    <source>
        <dbReference type="ARBA" id="ARBA00023288"/>
    </source>
</evidence>
<proteinExistence type="inferred from homology"/>
<dbReference type="GO" id="GO:0070006">
    <property type="term" value="F:metalloaminopeptidase activity"/>
    <property type="evidence" value="ECO:0007669"/>
    <property type="project" value="TreeGrafter"/>
</dbReference>
<feature type="binding site" evidence="12">
    <location>
        <position position="440"/>
    </location>
    <ligand>
        <name>Zn(2+)</name>
        <dbReference type="ChEBI" id="CHEBI:29105"/>
        <note>catalytic</note>
    </ligand>
</feature>
<keyword evidence="6 12" id="KW-0479">Metal-binding</keyword>
<organism evidence="18 19">
    <name type="scientific">Chironomus riparius</name>
    <dbReference type="NCBI Taxonomy" id="315576"/>
    <lineage>
        <taxon>Eukaryota</taxon>
        <taxon>Metazoa</taxon>
        <taxon>Ecdysozoa</taxon>
        <taxon>Arthropoda</taxon>
        <taxon>Hexapoda</taxon>
        <taxon>Insecta</taxon>
        <taxon>Pterygota</taxon>
        <taxon>Neoptera</taxon>
        <taxon>Endopterygota</taxon>
        <taxon>Diptera</taxon>
        <taxon>Nematocera</taxon>
        <taxon>Chironomoidea</taxon>
        <taxon>Chironomidae</taxon>
        <taxon>Chironominae</taxon>
        <taxon>Chironomus</taxon>
    </lineage>
</organism>
<evidence type="ECO:0000313" key="18">
    <source>
        <dbReference type="EMBL" id="CAG9806715.1"/>
    </source>
</evidence>
<dbReference type="PRINTS" id="PR00756">
    <property type="entry name" value="ALADIPTASE"/>
</dbReference>
<evidence type="ECO:0000256" key="13">
    <source>
        <dbReference type="PIRSR" id="PIRSR634016-4"/>
    </source>
</evidence>
<feature type="domain" description="ERAP1-like C-terminal" evidence="16">
    <location>
        <begin position="664"/>
        <end position="970"/>
    </location>
</feature>
<evidence type="ECO:0000259" key="17">
    <source>
        <dbReference type="Pfam" id="PF17900"/>
    </source>
</evidence>
<dbReference type="AlphaFoldDB" id="A0A9N9S084"/>
<name>A0A9N9S084_9DIPT</name>
<reference evidence="18" key="2">
    <citation type="submission" date="2022-10" db="EMBL/GenBank/DDBJ databases">
        <authorList>
            <consortium name="ENA_rothamsted_submissions"/>
            <consortium name="culmorum"/>
            <person name="King R."/>
        </authorList>
    </citation>
    <scope>NUCLEOTIDE SEQUENCE</scope>
</reference>
<dbReference type="Pfam" id="PF17900">
    <property type="entry name" value="Peptidase_M1_N"/>
    <property type="match status" value="1"/>
</dbReference>
<feature type="domain" description="Aminopeptidase N-like N-terminal" evidence="17">
    <location>
        <begin position="136"/>
        <end position="325"/>
    </location>
</feature>
<evidence type="ECO:0000256" key="14">
    <source>
        <dbReference type="SAM" id="MobiDB-lite"/>
    </source>
</evidence>
<dbReference type="Proteomes" id="UP001153620">
    <property type="component" value="Chromosome 3"/>
</dbReference>
<evidence type="ECO:0000256" key="2">
    <source>
        <dbReference type="ARBA" id="ARBA00010136"/>
    </source>
</evidence>
<feature type="binding site" evidence="12">
    <location>
        <position position="436"/>
    </location>
    <ligand>
        <name>Zn(2+)</name>
        <dbReference type="ChEBI" id="CHEBI:29105"/>
        <note>catalytic</note>
    </ligand>
</feature>
<feature type="active site" description="Proton acceptor" evidence="11">
    <location>
        <position position="437"/>
    </location>
</feature>
<feature type="binding site" evidence="12">
    <location>
        <position position="459"/>
    </location>
    <ligand>
        <name>Zn(2+)</name>
        <dbReference type="ChEBI" id="CHEBI:29105"/>
        <note>catalytic</note>
    </ligand>
</feature>
<evidence type="ECO:0000256" key="8">
    <source>
        <dbReference type="ARBA" id="ARBA00022833"/>
    </source>
</evidence>
<dbReference type="InterPro" id="IPR042097">
    <property type="entry name" value="Aminopeptidase_N-like_N_sf"/>
</dbReference>
<dbReference type="GO" id="GO:0008270">
    <property type="term" value="F:zinc ion binding"/>
    <property type="evidence" value="ECO:0007669"/>
    <property type="project" value="InterPro"/>
</dbReference>
<keyword evidence="4" id="KW-0336">GPI-anchor</keyword>
<evidence type="ECO:0000259" key="15">
    <source>
        <dbReference type="Pfam" id="PF01433"/>
    </source>
</evidence>
<dbReference type="GO" id="GO:0006508">
    <property type="term" value="P:proteolysis"/>
    <property type="evidence" value="ECO:0007669"/>
    <property type="project" value="UniProtKB-KW"/>
</dbReference>
<feature type="site" description="Transition state stabilizer" evidence="13">
    <location>
        <position position="524"/>
    </location>
</feature>
<gene>
    <name evidence="18" type="ORF">CHIRRI_LOCUS9570</name>
</gene>
<dbReference type="GO" id="GO:0043171">
    <property type="term" value="P:peptide catabolic process"/>
    <property type="evidence" value="ECO:0007669"/>
    <property type="project" value="TreeGrafter"/>
</dbReference>
<evidence type="ECO:0000256" key="7">
    <source>
        <dbReference type="ARBA" id="ARBA00022801"/>
    </source>
</evidence>
<dbReference type="SUPFAM" id="SSF63737">
    <property type="entry name" value="Leukotriene A4 hydrolase N-terminal domain"/>
    <property type="match status" value="1"/>
</dbReference>
<evidence type="ECO:0000256" key="12">
    <source>
        <dbReference type="PIRSR" id="PIRSR634016-3"/>
    </source>
</evidence>
<dbReference type="InterPro" id="IPR027268">
    <property type="entry name" value="Peptidase_M4/M1_CTD_sf"/>
</dbReference>
<feature type="domain" description="Peptidase M1 membrane alanine aminopeptidase" evidence="15">
    <location>
        <begin position="365"/>
        <end position="590"/>
    </location>
</feature>
<accession>A0A9N9S084</accession>
<dbReference type="FunFam" id="1.10.390.10:FF:000013">
    <property type="entry name" value="Aminopeptidase N"/>
    <property type="match status" value="1"/>
</dbReference>
<dbReference type="GO" id="GO:0005886">
    <property type="term" value="C:plasma membrane"/>
    <property type="evidence" value="ECO:0007669"/>
    <property type="project" value="UniProtKB-SubCell"/>
</dbReference>
<dbReference type="InterPro" id="IPR001930">
    <property type="entry name" value="Peptidase_M1"/>
</dbReference>
<dbReference type="GO" id="GO:0042277">
    <property type="term" value="F:peptide binding"/>
    <property type="evidence" value="ECO:0007669"/>
    <property type="project" value="TreeGrafter"/>
</dbReference>
<dbReference type="InterPro" id="IPR050344">
    <property type="entry name" value="Peptidase_M1_aminopeptidases"/>
</dbReference>
<evidence type="ECO:0000256" key="11">
    <source>
        <dbReference type="PIRSR" id="PIRSR634016-1"/>
    </source>
</evidence>
<evidence type="ECO:0000256" key="5">
    <source>
        <dbReference type="ARBA" id="ARBA00022670"/>
    </source>
</evidence>
<comment type="subcellular location">
    <subcellularLocation>
        <location evidence="1">Cell membrane</location>
        <topology evidence="1">Lipid-anchor</topology>
        <topology evidence="1">GPI-anchor</topology>
    </subcellularLocation>
</comment>
<keyword evidence="4" id="KW-0472">Membrane</keyword>
<dbReference type="GO" id="GO:0098552">
    <property type="term" value="C:side of membrane"/>
    <property type="evidence" value="ECO:0007669"/>
    <property type="project" value="UniProtKB-KW"/>
</dbReference>
<dbReference type="SUPFAM" id="SSF55486">
    <property type="entry name" value="Metalloproteases ('zincins'), catalytic domain"/>
    <property type="match status" value="1"/>
</dbReference>
<evidence type="ECO:0000256" key="9">
    <source>
        <dbReference type="ARBA" id="ARBA00023049"/>
    </source>
</evidence>
<dbReference type="InterPro" id="IPR034016">
    <property type="entry name" value="M1_APN-typ"/>
</dbReference>
<keyword evidence="10" id="KW-0449">Lipoprotein</keyword>
<feature type="region of interest" description="Disordered" evidence="14">
    <location>
        <begin position="1"/>
        <end position="37"/>
    </location>
</feature>
<dbReference type="EMBL" id="OU895879">
    <property type="protein sequence ID" value="CAG9806715.1"/>
    <property type="molecule type" value="Genomic_DNA"/>
</dbReference>
<dbReference type="GO" id="GO:0005737">
    <property type="term" value="C:cytoplasm"/>
    <property type="evidence" value="ECO:0007669"/>
    <property type="project" value="TreeGrafter"/>
</dbReference>
<keyword evidence="7" id="KW-0378">Hydrolase</keyword>
<dbReference type="PANTHER" id="PTHR11533:SF290">
    <property type="entry name" value="AMINOPEPTIDASE"/>
    <property type="match status" value="1"/>
</dbReference>
<dbReference type="Gene3D" id="2.60.40.1910">
    <property type="match status" value="1"/>
</dbReference>
<keyword evidence="5" id="KW-0645">Protease</keyword>
<evidence type="ECO:0000259" key="16">
    <source>
        <dbReference type="Pfam" id="PF11838"/>
    </source>
</evidence>
<evidence type="ECO:0000256" key="6">
    <source>
        <dbReference type="ARBA" id="ARBA00022723"/>
    </source>
</evidence>
<dbReference type="InterPro" id="IPR045357">
    <property type="entry name" value="Aminopeptidase_N-like_N"/>
</dbReference>
<dbReference type="InterPro" id="IPR014782">
    <property type="entry name" value="Peptidase_M1_dom"/>
</dbReference>
<dbReference type="GO" id="GO:0005615">
    <property type="term" value="C:extracellular space"/>
    <property type="evidence" value="ECO:0007669"/>
    <property type="project" value="TreeGrafter"/>
</dbReference>
<comment type="similarity">
    <text evidence="2">Belongs to the peptidase M1 family.</text>
</comment>
<dbReference type="OrthoDB" id="7780774at2759"/>
<dbReference type="Pfam" id="PF11838">
    <property type="entry name" value="ERAP1_C"/>
    <property type="match status" value="1"/>
</dbReference>
<dbReference type="Gene3D" id="1.10.390.10">
    <property type="entry name" value="Neutral Protease Domain 2"/>
    <property type="match status" value="1"/>
</dbReference>
<dbReference type="Gene3D" id="1.25.50.20">
    <property type="match status" value="1"/>
</dbReference>
<keyword evidence="9" id="KW-0482">Metalloprotease</keyword>
<evidence type="ECO:0000256" key="3">
    <source>
        <dbReference type="ARBA" id="ARBA00022438"/>
    </source>
</evidence>
<dbReference type="PANTHER" id="PTHR11533">
    <property type="entry name" value="PROTEASE M1 ZINC METALLOPROTEASE"/>
    <property type="match status" value="1"/>
</dbReference>
<evidence type="ECO:0008006" key="20">
    <source>
        <dbReference type="Google" id="ProtNLM"/>
    </source>
</evidence>
<keyword evidence="4" id="KW-0325">Glycoprotein</keyword>
<keyword evidence="3" id="KW-0031">Aminopeptidase</keyword>
<dbReference type="InterPro" id="IPR024571">
    <property type="entry name" value="ERAP1-like_C_dom"/>
</dbReference>
<keyword evidence="19" id="KW-1185">Reference proteome</keyword>
<keyword evidence="8 12" id="KW-0862">Zinc</keyword>
<evidence type="ECO:0000256" key="1">
    <source>
        <dbReference type="ARBA" id="ARBA00004609"/>
    </source>
</evidence>
<reference evidence="18" key="1">
    <citation type="submission" date="2022-01" db="EMBL/GenBank/DDBJ databases">
        <authorList>
            <person name="King R."/>
        </authorList>
    </citation>
    <scope>NUCLEOTIDE SEQUENCE</scope>
</reference>
<dbReference type="Gene3D" id="2.60.40.1730">
    <property type="entry name" value="tricorn interacting facor f3 domain"/>
    <property type="match status" value="1"/>
</dbReference>